<dbReference type="KEGG" id="knv:Pan216_30420"/>
<sequence>MAVIAVNEQRAERRGREGEQGEREYTRVYLVESDNPDDQEPVILSAEALPKRGDLFAPDPAAICKTRLAQPHGDEATTELWRVTIQFATATGDEQDNPLERPADISWDMAQFREDVRVDEDGIPIRSSAGQPYDPAPQRDQSRPTLRIVRNEASYSASLPVEFSDSVNSDYFFGAAPGVAKCAKIAGRRATEGELTYWVVTYEFHFKHDGWPLRLEDQGTYELKDGKPKQIKDTDGIPITEPEFLDGNGNKLPAEDPPVVGEFRIYRSRAFAVLNLNNL</sequence>
<evidence type="ECO:0000313" key="3">
    <source>
        <dbReference type="Proteomes" id="UP000317093"/>
    </source>
</evidence>
<dbReference type="RefSeq" id="WP_145258740.1">
    <property type="nucleotide sequence ID" value="NZ_CP036279.1"/>
</dbReference>
<feature type="compositionally biased region" description="Basic and acidic residues" evidence="1">
    <location>
        <begin position="9"/>
        <end position="23"/>
    </location>
</feature>
<evidence type="ECO:0000313" key="2">
    <source>
        <dbReference type="EMBL" id="QDU62175.1"/>
    </source>
</evidence>
<evidence type="ECO:0000256" key="1">
    <source>
        <dbReference type="SAM" id="MobiDB-lite"/>
    </source>
</evidence>
<protein>
    <submittedName>
        <fullName evidence="2">Uncharacterized protein</fullName>
    </submittedName>
</protein>
<keyword evidence="3" id="KW-1185">Reference proteome</keyword>
<accession>A0A518B5D6</accession>
<dbReference type="AlphaFoldDB" id="A0A518B5D6"/>
<dbReference type="EMBL" id="CP036279">
    <property type="protein sequence ID" value="QDU62175.1"/>
    <property type="molecule type" value="Genomic_DNA"/>
</dbReference>
<feature type="region of interest" description="Disordered" evidence="1">
    <location>
        <begin position="1"/>
        <end position="23"/>
    </location>
</feature>
<reference evidence="2 3" key="1">
    <citation type="submission" date="2019-02" db="EMBL/GenBank/DDBJ databases">
        <title>Deep-cultivation of Planctomycetes and their phenomic and genomic characterization uncovers novel biology.</title>
        <authorList>
            <person name="Wiegand S."/>
            <person name="Jogler M."/>
            <person name="Boedeker C."/>
            <person name="Pinto D."/>
            <person name="Vollmers J."/>
            <person name="Rivas-Marin E."/>
            <person name="Kohn T."/>
            <person name="Peeters S.H."/>
            <person name="Heuer A."/>
            <person name="Rast P."/>
            <person name="Oberbeckmann S."/>
            <person name="Bunk B."/>
            <person name="Jeske O."/>
            <person name="Meyerdierks A."/>
            <person name="Storesund J.E."/>
            <person name="Kallscheuer N."/>
            <person name="Luecker S."/>
            <person name="Lage O.M."/>
            <person name="Pohl T."/>
            <person name="Merkel B.J."/>
            <person name="Hornburger P."/>
            <person name="Mueller R.-W."/>
            <person name="Bruemmer F."/>
            <person name="Labrenz M."/>
            <person name="Spormann A.M."/>
            <person name="Op den Camp H."/>
            <person name="Overmann J."/>
            <person name="Amann R."/>
            <person name="Jetten M.S.M."/>
            <person name="Mascher T."/>
            <person name="Medema M.H."/>
            <person name="Devos D.P."/>
            <person name="Kaster A.-K."/>
            <person name="Ovreas L."/>
            <person name="Rohde M."/>
            <person name="Galperin M.Y."/>
            <person name="Jogler C."/>
        </authorList>
    </citation>
    <scope>NUCLEOTIDE SEQUENCE [LARGE SCALE GENOMIC DNA]</scope>
    <source>
        <strain evidence="2 3">Pan216</strain>
    </source>
</reference>
<dbReference type="Proteomes" id="UP000317093">
    <property type="component" value="Chromosome"/>
</dbReference>
<feature type="region of interest" description="Disordered" evidence="1">
    <location>
        <begin position="123"/>
        <end position="144"/>
    </location>
</feature>
<proteinExistence type="predicted"/>
<organism evidence="2 3">
    <name type="scientific">Kolteria novifilia</name>
    <dbReference type="NCBI Taxonomy" id="2527975"/>
    <lineage>
        <taxon>Bacteria</taxon>
        <taxon>Pseudomonadati</taxon>
        <taxon>Planctomycetota</taxon>
        <taxon>Planctomycetia</taxon>
        <taxon>Kolteriales</taxon>
        <taxon>Kolteriaceae</taxon>
        <taxon>Kolteria</taxon>
    </lineage>
</organism>
<dbReference type="OrthoDB" id="284733at2"/>
<name>A0A518B5D6_9BACT</name>
<gene>
    <name evidence="2" type="ORF">Pan216_30420</name>
</gene>